<dbReference type="Pfam" id="PF03732">
    <property type="entry name" value="Retrotrans_gag"/>
    <property type="match status" value="1"/>
</dbReference>
<dbReference type="InterPro" id="IPR005162">
    <property type="entry name" value="Retrotrans_gag_dom"/>
</dbReference>
<protein>
    <submittedName>
        <fullName evidence="3">Reverse transcriptase domain-containing protein</fullName>
    </submittedName>
</protein>
<proteinExistence type="predicted"/>
<dbReference type="InterPro" id="IPR021109">
    <property type="entry name" value="Peptidase_aspartic_dom_sf"/>
</dbReference>
<feature type="region of interest" description="Disordered" evidence="1">
    <location>
        <begin position="79"/>
        <end position="173"/>
    </location>
</feature>
<feature type="compositionally biased region" description="Basic and acidic residues" evidence="1">
    <location>
        <begin position="126"/>
        <end position="138"/>
    </location>
</feature>
<reference evidence="3" key="1">
    <citation type="journal article" date="2019" name="Sci. Rep.">
        <title>Draft genome of Tanacetum cinerariifolium, the natural source of mosquito coil.</title>
        <authorList>
            <person name="Yamashiro T."/>
            <person name="Shiraishi A."/>
            <person name="Satake H."/>
            <person name="Nakayama K."/>
        </authorList>
    </citation>
    <scope>NUCLEOTIDE SEQUENCE</scope>
</reference>
<evidence type="ECO:0000256" key="1">
    <source>
        <dbReference type="SAM" id="MobiDB-lite"/>
    </source>
</evidence>
<keyword evidence="3" id="KW-0548">Nucleotidyltransferase</keyword>
<comment type="caution">
    <text evidence="3">The sequence shown here is derived from an EMBL/GenBank/DDBJ whole genome shotgun (WGS) entry which is preliminary data.</text>
</comment>
<feature type="compositionally biased region" description="Basic residues" evidence="1">
    <location>
        <begin position="89"/>
        <end position="105"/>
    </location>
</feature>
<dbReference type="SUPFAM" id="SSF56672">
    <property type="entry name" value="DNA/RNA polymerases"/>
    <property type="match status" value="1"/>
</dbReference>
<feature type="compositionally biased region" description="Basic residues" evidence="1">
    <location>
        <begin position="139"/>
        <end position="148"/>
    </location>
</feature>
<dbReference type="EMBL" id="BKCJ010298686">
    <property type="protein sequence ID" value="GEZ59833.1"/>
    <property type="molecule type" value="Genomic_DNA"/>
</dbReference>
<dbReference type="InterPro" id="IPR043128">
    <property type="entry name" value="Rev_trsase/Diguanyl_cyclase"/>
</dbReference>
<dbReference type="InterPro" id="IPR043502">
    <property type="entry name" value="DNA/RNA_pol_sf"/>
</dbReference>
<dbReference type="Gene3D" id="3.30.70.270">
    <property type="match status" value="1"/>
</dbReference>
<gene>
    <name evidence="3" type="ORF">Tci_531806</name>
</gene>
<dbReference type="AlphaFoldDB" id="A0A699IJH9"/>
<sequence length="629" mass="72465">MSTNEQTPISQPTFAVRNMLGKEQVSQDSGRPAFDATLRKYCERNYHRLLPIIAEKVHQEKVQQEKLKAVKAHLNFEEASQYSESGTSSKRRSLKERLGSRHVRRMSGSPEPRRDHSKSPRKKGPEKRTVFKRLDKGVFHRLRDKGKRSKDSAGGHQKSKPKRRKSSIEDDLSQPWAAAKTERWAMPTWCHRFNSTLTGNARVWFDYLPRESIDSYDDLKKAFLENYLQQKKCITDPVEIHHIKQIDGESTKEFVRRYKLECRDMKGAPECMKISGFMHGIINPALIKRLHDKIPNWTEAKLQEGRLSKPTKVRAKAGQGEDGTEGLMIIEAEMGGHFVHRMYVDGGSSSEIMYEHCFNRFRPEVKSQMVPATTPLVGFSGEIIWPLGQISLLVKIGDEEHSTSAWMNFMIVRSSSPYNKIIGRPGVRRIQAFLSTAHGMLKFPVTSETVTLRSSRIIPLEWRKELCGLLRRNLDIFAWKPADMIGVSHHIAEHSLNIRKGCPPIRQKKRGQAPERNNAIYEEVEKLVDAGIMKEVHYHSWLSNPVMVKKHDGIWRMCVDFKDLSKACLKDGYPLPKIDWKVESLCGYPFKCFVDAYKGYHQIKMAKMRKRQHSSQAKEYSVIQKCHSD</sequence>
<dbReference type="GO" id="GO:0003964">
    <property type="term" value="F:RNA-directed DNA polymerase activity"/>
    <property type="evidence" value="ECO:0007669"/>
    <property type="project" value="UniProtKB-KW"/>
</dbReference>
<feature type="compositionally biased region" description="Polar residues" evidence="1">
    <location>
        <begin position="79"/>
        <end position="88"/>
    </location>
</feature>
<evidence type="ECO:0000313" key="3">
    <source>
        <dbReference type="EMBL" id="GEZ59833.1"/>
    </source>
</evidence>
<name>A0A699IJH9_TANCI</name>
<dbReference type="InterPro" id="IPR053134">
    <property type="entry name" value="RNA-dir_DNA_polymerase"/>
</dbReference>
<evidence type="ECO:0000259" key="2">
    <source>
        <dbReference type="Pfam" id="PF03732"/>
    </source>
</evidence>
<dbReference type="PANTHER" id="PTHR24559:SF444">
    <property type="entry name" value="REVERSE TRANSCRIPTASE DOMAIN-CONTAINING PROTEIN"/>
    <property type="match status" value="1"/>
</dbReference>
<organism evidence="3">
    <name type="scientific">Tanacetum cinerariifolium</name>
    <name type="common">Dalmatian daisy</name>
    <name type="synonym">Chrysanthemum cinerariifolium</name>
    <dbReference type="NCBI Taxonomy" id="118510"/>
    <lineage>
        <taxon>Eukaryota</taxon>
        <taxon>Viridiplantae</taxon>
        <taxon>Streptophyta</taxon>
        <taxon>Embryophyta</taxon>
        <taxon>Tracheophyta</taxon>
        <taxon>Spermatophyta</taxon>
        <taxon>Magnoliopsida</taxon>
        <taxon>eudicotyledons</taxon>
        <taxon>Gunneridae</taxon>
        <taxon>Pentapetalae</taxon>
        <taxon>asterids</taxon>
        <taxon>campanulids</taxon>
        <taxon>Asterales</taxon>
        <taxon>Asteraceae</taxon>
        <taxon>Asteroideae</taxon>
        <taxon>Anthemideae</taxon>
        <taxon>Anthemidinae</taxon>
        <taxon>Tanacetum</taxon>
    </lineage>
</organism>
<dbReference type="Gene3D" id="2.40.70.10">
    <property type="entry name" value="Acid Proteases"/>
    <property type="match status" value="1"/>
</dbReference>
<feature type="domain" description="Retrotransposon gag" evidence="2">
    <location>
        <begin position="193"/>
        <end position="281"/>
    </location>
</feature>
<accession>A0A699IJH9</accession>
<dbReference type="Gene3D" id="3.10.10.10">
    <property type="entry name" value="HIV Type 1 Reverse Transcriptase, subunit A, domain 1"/>
    <property type="match status" value="1"/>
</dbReference>
<keyword evidence="3" id="KW-0808">Transferase</keyword>
<dbReference type="PANTHER" id="PTHR24559">
    <property type="entry name" value="TRANSPOSON TY3-I GAG-POL POLYPROTEIN"/>
    <property type="match status" value="1"/>
</dbReference>
<keyword evidence="3" id="KW-0695">RNA-directed DNA polymerase</keyword>